<evidence type="ECO:0000256" key="1">
    <source>
        <dbReference type="SAM" id="Phobius"/>
    </source>
</evidence>
<feature type="transmembrane region" description="Helical" evidence="1">
    <location>
        <begin position="12"/>
        <end position="31"/>
    </location>
</feature>
<sequence>MIVAVKRNKKQKLIKFLSLVVVILMFAGYYWHMSNEMQKQQEAELQAKQAALQEQKAKDDEKKKVEGIIVSEVQKAVELIGQENVRHVKIIENRLILICELNTNLEPLMVRYGTMALVKNTLNEIIIAIDVQYILKSKLNV</sequence>
<protein>
    <submittedName>
        <fullName evidence="2">Uncharacterized protein</fullName>
    </submittedName>
</protein>
<gene>
    <name evidence="2" type="ORF">NJU99_13550</name>
</gene>
<keyword evidence="3" id="KW-1185">Reference proteome</keyword>
<dbReference type="RefSeq" id="WP_254576441.1">
    <property type="nucleotide sequence ID" value="NZ_CP100595.1"/>
</dbReference>
<keyword evidence="1" id="KW-1133">Transmembrane helix</keyword>
<proteinExistence type="predicted"/>
<evidence type="ECO:0000313" key="3">
    <source>
        <dbReference type="Proteomes" id="UP001060012"/>
    </source>
</evidence>
<reference evidence="2" key="1">
    <citation type="submission" date="2022-07" db="EMBL/GenBank/DDBJ databases">
        <title>Arcobacter roscoffensis sp. nov., a marine bacterium isolated from coastal seawater collected from Roscoff, France.</title>
        <authorList>
            <person name="Pascual J."/>
            <person name="Lepeaux C."/>
            <person name="Methner A."/>
            <person name="Overmann J."/>
        </authorList>
    </citation>
    <scope>NUCLEOTIDE SEQUENCE</scope>
    <source>
        <strain evidence="2">ARW1-2F2</strain>
    </source>
</reference>
<dbReference type="EMBL" id="CP100595">
    <property type="protein sequence ID" value="UTJ06261.1"/>
    <property type="molecule type" value="Genomic_DNA"/>
</dbReference>
<keyword evidence="1" id="KW-0812">Transmembrane</keyword>
<name>A0ABY5E3D9_9BACT</name>
<dbReference type="Proteomes" id="UP001060012">
    <property type="component" value="Chromosome"/>
</dbReference>
<evidence type="ECO:0000313" key="2">
    <source>
        <dbReference type="EMBL" id="UTJ06261.1"/>
    </source>
</evidence>
<keyword evidence="1" id="KW-0472">Membrane</keyword>
<accession>A0ABY5E3D9</accession>
<organism evidence="2 3">
    <name type="scientific">Arcobacter roscoffensis</name>
    <dbReference type="NCBI Taxonomy" id="2961520"/>
    <lineage>
        <taxon>Bacteria</taxon>
        <taxon>Pseudomonadati</taxon>
        <taxon>Campylobacterota</taxon>
        <taxon>Epsilonproteobacteria</taxon>
        <taxon>Campylobacterales</taxon>
        <taxon>Arcobacteraceae</taxon>
        <taxon>Arcobacter</taxon>
    </lineage>
</organism>